<accession>A0A4S2N2X7</accession>
<sequence>MDSYNPSSPQRHPLCTSFAPNAHDDVWRGLMSDSDTGSIFGSSDGGFGFSSSSSSSGGDSSPWFIPPGLHPPLVLPPPPTIRGIFRPPSFFNLDEELESSIALEADPNGIDEDEILRSLQEFRNSLPQIRRANLLGDHHANYTSNSNNSSNGNGTHNPQGRVFRKVRLRRSLDMQKLRPKYRKSRHAKKATKSAVPQMSSPMSMSMSMPESASSGSSSNGGSGGGKIKDRGPRKRPRWIGSSRRP</sequence>
<feature type="region of interest" description="Disordered" evidence="1">
    <location>
        <begin position="41"/>
        <end position="63"/>
    </location>
</feature>
<evidence type="ECO:0000313" key="3">
    <source>
        <dbReference type="Proteomes" id="UP000298138"/>
    </source>
</evidence>
<name>A0A4S2N2X7_9PEZI</name>
<organism evidence="2 3">
    <name type="scientific">Ascodesmis nigricans</name>
    <dbReference type="NCBI Taxonomy" id="341454"/>
    <lineage>
        <taxon>Eukaryota</taxon>
        <taxon>Fungi</taxon>
        <taxon>Dikarya</taxon>
        <taxon>Ascomycota</taxon>
        <taxon>Pezizomycotina</taxon>
        <taxon>Pezizomycetes</taxon>
        <taxon>Pezizales</taxon>
        <taxon>Ascodesmidaceae</taxon>
        <taxon>Ascodesmis</taxon>
    </lineage>
</organism>
<dbReference type="EMBL" id="ML220113">
    <property type="protein sequence ID" value="TGZ83500.1"/>
    <property type="molecule type" value="Genomic_DNA"/>
</dbReference>
<evidence type="ECO:0000313" key="2">
    <source>
        <dbReference type="EMBL" id="TGZ83500.1"/>
    </source>
</evidence>
<keyword evidence="3" id="KW-1185">Reference proteome</keyword>
<gene>
    <name evidence="2" type="ORF">EX30DRAFT_346284</name>
</gene>
<protein>
    <submittedName>
        <fullName evidence="2">Uncharacterized protein</fullName>
    </submittedName>
</protein>
<dbReference type="InParanoid" id="A0A4S2N2X7"/>
<feature type="compositionally biased region" description="Low complexity" evidence="1">
    <location>
        <begin position="49"/>
        <end position="61"/>
    </location>
</feature>
<feature type="compositionally biased region" description="Low complexity" evidence="1">
    <location>
        <begin position="198"/>
        <end position="217"/>
    </location>
</feature>
<proteinExistence type="predicted"/>
<evidence type="ECO:0000256" key="1">
    <source>
        <dbReference type="SAM" id="MobiDB-lite"/>
    </source>
</evidence>
<feature type="compositionally biased region" description="Basic residues" evidence="1">
    <location>
        <begin position="231"/>
        <end position="245"/>
    </location>
</feature>
<feature type="compositionally biased region" description="Low complexity" evidence="1">
    <location>
        <begin position="144"/>
        <end position="154"/>
    </location>
</feature>
<dbReference type="AlphaFoldDB" id="A0A4S2N2X7"/>
<feature type="compositionally biased region" description="Basic residues" evidence="1">
    <location>
        <begin position="177"/>
        <end position="191"/>
    </location>
</feature>
<reference evidence="2 3" key="1">
    <citation type="submission" date="2019-04" db="EMBL/GenBank/DDBJ databases">
        <title>Comparative genomics and transcriptomics to analyze fruiting body development in filamentous ascomycetes.</title>
        <authorList>
            <consortium name="DOE Joint Genome Institute"/>
            <person name="Lutkenhaus R."/>
            <person name="Traeger S."/>
            <person name="Breuer J."/>
            <person name="Kuo A."/>
            <person name="Lipzen A."/>
            <person name="Pangilinan J."/>
            <person name="Dilworth D."/>
            <person name="Sandor L."/>
            <person name="Poggeler S."/>
            <person name="Barry K."/>
            <person name="Grigoriev I.V."/>
            <person name="Nowrousian M."/>
        </authorList>
    </citation>
    <scope>NUCLEOTIDE SEQUENCE [LARGE SCALE GENOMIC DNA]</scope>
    <source>
        <strain evidence="2 3">CBS 389.68</strain>
    </source>
</reference>
<dbReference type="Proteomes" id="UP000298138">
    <property type="component" value="Unassembled WGS sequence"/>
</dbReference>
<feature type="region of interest" description="Disordered" evidence="1">
    <location>
        <begin position="138"/>
        <end position="245"/>
    </location>
</feature>